<sequence length="260" mass="28765">MRSLPPASLPRATSLANCKPSTKPAKSFCYERDGGFTWTPSPARSSTQSPRRRSPISSRGPLLPRMAPKKKLQLPPPPPTDEEEYWDSQAEEVLDEEEEMMEDWDSLEEASEAEEVSDETPSPSVAFPSPAPQKLATVPSIATTSAPQAPPALPVRRPNRRWDTTGTRAGKSKQPPPLAQEQQQRQGYRSWRGHKNAIVACLQDCGGNISFARRFLLYHHGVAFPRNILHYYRHLYSPYCTGGSGRNSNSSGHTEAKATG</sequence>
<feature type="compositionally biased region" description="Acidic residues" evidence="4">
    <location>
        <begin position="80"/>
        <end position="118"/>
    </location>
</feature>
<evidence type="ECO:0000256" key="3">
    <source>
        <dbReference type="ARBA" id="ARBA00023219"/>
    </source>
</evidence>
<accession>A0A7D0PJ59</accession>
<evidence type="ECO:0000256" key="4">
    <source>
        <dbReference type="SAM" id="MobiDB-lite"/>
    </source>
</evidence>
<proteinExistence type="inferred from homology"/>
<feature type="compositionally biased region" description="Low complexity" evidence="4">
    <location>
        <begin position="119"/>
        <end position="128"/>
    </location>
</feature>
<evidence type="ECO:0000313" key="5">
    <source>
        <dbReference type="EMBL" id="QGY64418.1"/>
    </source>
</evidence>
<dbReference type="Pfam" id="PF11081">
    <property type="entry name" value="Adeno_L433K_22K"/>
    <property type="match status" value="1"/>
</dbReference>
<organism evidence="5 6">
    <name type="scientific">Human mastadenovirus C</name>
    <dbReference type="NCBI Taxonomy" id="129951"/>
    <lineage>
        <taxon>Viruses</taxon>
        <taxon>Varidnaviria</taxon>
        <taxon>Bamfordvirae</taxon>
        <taxon>Preplasmiviricota</taxon>
        <taxon>Polisuviricotina</taxon>
        <taxon>Pharingeaviricetes</taxon>
        <taxon>Rowavirales</taxon>
        <taxon>Adenoviridae</taxon>
        <taxon>Mastadenovirus</taxon>
        <taxon>Mastadenovirus caesari</taxon>
    </lineage>
</organism>
<feature type="compositionally biased region" description="Low complexity" evidence="4">
    <location>
        <begin position="40"/>
        <end position="65"/>
    </location>
</feature>
<dbReference type="GO" id="GO:0019073">
    <property type="term" value="P:viral DNA genome packaging"/>
    <property type="evidence" value="ECO:0007669"/>
    <property type="project" value="InterPro"/>
</dbReference>
<feature type="region of interest" description="Disordered" evidence="4">
    <location>
        <begin position="1"/>
        <end position="189"/>
    </location>
</feature>
<comment type="similarity">
    <text evidence="1">Belongs to the adenoviridae splicing factor family.</text>
</comment>
<dbReference type="Proteomes" id="UP000509802">
    <property type="component" value="Segment"/>
</dbReference>
<keyword evidence="2" id="KW-1188">Viral release from host cell</keyword>
<reference evidence="5 6" key="1">
    <citation type="journal article" date="2020" name="Viruses">
        <title>Genomic Analyses of Potential Novel Recombinant Human Adenovirus C in Brazil.</title>
        <authorList>
            <person name="Tahmasebi R."/>
            <person name="Costa A.C.D."/>
            <person name="Tardy K."/>
            <person name="Tinker R.J."/>
            <person name="Milagres F.A.P."/>
            <person name="Brustulin R."/>
            <person name="Teles M.D.A.R."/>
            <person name="Chagas R.T.D."/>
            <person name="Soares C.V.D.A."/>
            <person name="Watanabe A.S.A."/>
            <person name="Alencar C.S."/>
            <person name="Villanova F."/>
            <person name="Deng X."/>
            <person name="Delwart E."/>
            <person name="Luchs A."/>
            <person name="Leal E."/>
            <person name="Sabino E.C."/>
        </authorList>
    </citation>
    <scope>NUCLEOTIDE SEQUENCE [LARGE SCALE GENOMIC DNA]</scope>
    <source>
        <strain evidence="5">211-Carolina-MA</strain>
    </source>
</reference>
<dbReference type="EMBL" id="MN628615">
    <property type="protein sequence ID" value="QGY64418.1"/>
    <property type="molecule type" value="Genomic_DNA"/>
</dbReference>
<evidence type="ECO:0000256" key="1">
    <source>
        <dbReference type="ARBA" id="ARBA00008192"/>
    </source>
</evidence>
<name>A0A7D0PJ59_9ADEN</name>
<keyword evidence="3" id="KW-0231">Viral genome packaging</keyword>
<protein>
    <submittedName>
        <fullName evidence="5">Encapsidation protein 22K</fullName>
    </submittedName>
</protein>
<evidence type="ECO:0000256" key="2">
    <source>
        <dbReference type="ARBA" id="ARBA00022612"/>
    </source>
</evidence>
<evidence type="ECO:0000313" key="6">
    <source>
        <dbReference type="Proteomes" id="UP000509802"/>
    </source>
</evidence>
<dbReference type="InterPro" id="IPR021304">
    <property type="entry name" value="Adeno_L4-33K/L4-22K"/>
</dbReference>